<feature type="chain" id="PRO_5012664220" evidence="6">
    <location>
        <begin position="25"/>
        <end position="543"/>
    </location>
</feature>
<dbReference type="CDD" id="cd06352">
    <property type="entry name" value="PBP1_NPR_GC-like"/>
    <property type="match status" value="1"/>
</dbReference>
<dbReference type="GO" id="GO:0038023">
    <property type="term" value="F:signaling receptor activity"/>
    <property type="evidence" value="ECO:0007669"/>
    <property type="project" value="TreeGrafter"/>
</dbReference>
<dbReference type="PANTHER" id="PTHR44755:SF8">
    <property type="entry name" value="RECEPTOR LIGAND BINDING REGION DOMAIN-CONTAINING PROTEIN"/>
    <property type="match status" value="1"/>
</dbReference>
<dbReference type="GO" id="GO:0007165">
    <property type="term" value="P:signal transduction"/>
    <property type="evidence" value="ECO:0007669"/>
    <property type="project" value="TreeGrafter"/>
</dbReference>
<proteinExistence type="predicted"/>
<dbReference type="OrthoDB" id="10261212at2759"/>
<organism evidence="8 9">
    <name type="scientific">Hypsibius exemplaris</name>
    <name type="common">Freshwater tardigrade</name>
    <dbReference type="NCBI Taxonomy" id="2072580"/>
    <lineage>
        <taxon>Eukaryota</taxon>
        <taxon>Metazoa</taxon>
        <taxon>Ecdysozoa</taxon>
        <taxon>Tardigrada</taxon>
        <taxon>Eutardigrada</taxon>
        <taxon>Parachela</taxon>
        <taxon>Hypsibioidea</taxon>
        <taxon>Hypsibiidae</taxon>
        <taxon>Hypsibius</taxon>
    </lineage>
</organism>
<evidence type="ECO:0000256" key="5">
    <source>
        <dbReference type="SAM" id="Phobius"/>
    </source>
</evidence>
<keyword evidence="6" id="KW-0732">Signal</keyword>
<dbReference type="Proteomes" id="UP000192578">
    <property type="component" value="Unassembled WGS sequence"/>
</dbReference>
<dbReference type="Gene3D" id="3.40.50.2300">
    <property type="match status" value="1"/>
</dbReference>
<keyword evidence="2 5" id="KW-0812">Transmembrane</keyword>
<feature type="domain" description="Receptor ligand binding region" evidence="7">
    <location>
        <begin position="47"/>
        <end position="400"/>
    </location>
</feature>
<keyword evidence="8" id="KW-0675">Receptor</keyword>
<sequence>MADHFFLGWLMCSFALCDLNLARAALNVQILAPGFVNTPMPSTITLCGPAFATGVDYLNRIYAPDMNVTLAYVYDSNFGNCASFTDETVNMVSRWLYEKRDPKSLTVIITPSCAMDPIVMMQVATQWNILLITSTQSDLMMRNKVLAPTWITTNVYPAQHYGTAMLSLMQTHKWTSIFVAEEDGPLAFYNSVGSIVKRDLQANNIQHVYFKYKAGDSALDFGQFLREFHRKSRVMIFLGPAESLRILLIQAHSRDMANHEFVYIAFTPFPYKRYGTFTWNKGDDDDSIVRQAYRSVLLFMAIDLSQDTSANLTSMTAVWTALYRSDPFYRNQDMQDDPPVPFLAGTQAALEMLAQVLNETLTTDPTFDLQNGAALAQQFWNRTFDTTTGRVSLDQYGDRFPITSLSSFDGSKLEVLARSNFRTGSFQWEYLRNISWYGGSQLPLNEPYCGYDGHSWRCLAVKSGRDTLEIALIVVASTLGLGLAPLLYIYCTRWRNNPNSCWFLLDNALMKLRTTGKDNSFSRADCSLIVARRYQSGIPTYGR</sequence>
<keyword evidence="4 5" id="KW-0472">Membrane</keyword>
<evidence type="ECO:0000313" key="8">
    <source>
        <dbReference type="EMBL" id="OQV14578.1"/>
    </source>
</evidence>
<comment type="subcellular location">
    <subcellularLocation>
        <location evidence="1">Membrane</location>
    </subcellularLocation>
</comment>
<keyword evidence="9" id="KW-1185">Reference proteome</keyword>
<gene>
    <name evidence="8" type="ORF">BV898_11197</name>
</gene>
<dbReference type="SUPFAM" id="SSF53822">
    <property type="entry name" value="Periplasmic binding protein-like I"/>
    <property type="match status" value="1"/>
</dbReference>
<dbReference type="Pfam" id="PF01094">
    <property type="entry name" value="ANF_receptor"/>
    <property type="match status" value="1"/>
</dbReference>
<comment type="caution">
    <text evidence="8">The sequence shown here is derived from an EMBL/GenBank/DDBJ whole genome shotgun (WGS) entry which is preliminary data.</text>
</comment>
<dbReference type="InterPro" id="IPR052612">
    <property type="entry name" value="ANP_Clearance_Receptor"/>
</dbReference>
<protein>
    <submittedName>
        <fullName evidence="8">Atrial natriuretic peptide receptor 3</fullName>
    </submittedName>
</protein>
<dbReference type="EMBL" id="MTYJ01000102">
    <property type="protein sequence ID" value="OQV14578.1"/>
    <property type="molecule type" value="Genomic_DNA"/>
</dbReference>
<accession>A0A1W0WH97</accession>
<feature type="transmembrane region" description="Helical" evidence="5">
    <location>
        <begin position="470"/>
        <end position="490"/>
    </location>
</feature>
<evidence type="ECO:0000259" key="7">
    <source>
        <dbReference type="Pfam" id="PF01094"/>
    </source>
</evidence>
<evidence type="ECO:0000256" key="2">
    <source>
        <dbReference type="ARBA" id="ARBA00022692"/>
    </source>
</evidence>
<dbReference type="InterPro" id="IPR001828">
    <property type="entry name" value="ANF_lig-bd_rcpt"/>
</dbReference>
<name>A0A1W0WH97_HYPEX</name>
<reference evidence="9" key="1">
    <citation type="submission" date="2017-01" db="EMBL/GenBank/DDBJ databases">
        <title>Comparative genomics of anhydrobiosis in the tardigrade Hypsibius dujardini.</title>
        <authorList>
            <person name="Yoshida Y."/>
            <person name="Koutsovoulos G."/>
            <person name="Laetsch D."/>
            <person name="Stevens L."/>
            <person name="Kumar S."/>
            <person name="Horikawa D."/>
            <person name="Ishino K."/>
            <person name="Komine S."/>
            <person name="Tomita M."/>
            <person name="Blaxter M."/>
            <person name="Arakawa K."/>
        </authorList>
    </citation>
    <scope>NUCLEOTIDE SEQUENCE [LARGE SCALE GENOMIC DNA]</scope>
    <source>
        <strain evidence="9">Z151</strain>
    </source>
</reference>
<keyword evidence="3 5" id="KW-1133">Transmembrane helix</keyword>
<evidence type="ECO:0000256" key="4">
    <source>
        <dbReference type="ARBA" id="ARBA00023136"/>
    </source>
</evidence>
<evidence type="ECO:0000256" key="6">
    <source>
        <dbReference type="SAM" id="SignalP"/>
    </source>
</evidence>
<evidence type="ECO:0000256" key="3">
    <source>
        <dbReference type="ARBA" id="ARBA00022989"/>
    </source>
</evidence>
<feature type="signal peptide" evidence="6">
    <location>
        <begin position="1"/>
        <end position="24"/>
    </location>
</feature>
<dbReference type="InterPro" id="IPR028082">
    <property type="entry name" value="Peripla_BP_I"/>
</dbReference>
<dbReference type="GO" id="GO:0017046">
    <property type="term" value="F:peptide hormone binding"/>
    <property type="evidence" value="ECO:0007669"/>
    <property type="project" value="TreeGrafter"/>
</dbReference>
<dbReference type="PANTHER" id="PTHR44755">
    <property type="entry name" value="NATRIURETIC PEPTIDE RECEPTOR 3-RELATED"/>
    <property type="match status" value="1"/>
</dbReference>
<dbReference type="AlphaFoldDB" id="A0A1W0WH97"/>
<evidence type="ECO:0000313" key="9">
    <source>
        <dbReference type="Proteomes" id="UP000192578"/>
    </source>
</evidence>
<evidence type="ECO:0000256" key="1">
    <source>
        <dbReference type="ARBA" id="ARBA00004370"/>
    </source>
</evidence>
<dbReference type="GO" id="GO:0016020">
    <property type="term" value="C:membrane"/>
    <property type="evidence" value="ECO:0007669"/>
    <property type="project" value="UniProtKB-SubCell"/>
</dbReference>